<proteinExistence type="predicted"/>
<gene>
    <name evidence="2" type="ORF">GCM10010412_021670</name>
</gene>
<keyword evidence="1" id="KW-0472">Membrane</keyword>
<sequence length="330" mass="36935">MRTRIVWECQSCGSADVQVTLPPRLTALGRWLKHGGPSRRGEGVCRACGAEVSPGVMFGFDGPLPWWRRAARIPVGVLKVLHRRRGITPTPIAYLLPALAATMVGLVAQWLWGWSWWLFPLTVVAGLWLLYLSSEFRRQWASRPLRHELLDVIAPGGSVRRHQEEEELAFRTAPFPLYGLPPAWPGQRWTAERSESWSAGEPARLELVLGHGHPEDGPQLTVAVTDQPSDAFQVRQAVEELWEVTRRDGGEQPDPAWAQVTILIDGEQQTFAYLADGLAWLARAELPDDTVTVRGREWPVETVELVRVQALEPYFAGRQQLDAAHRSASS</sequence>
<evidence type="ECO:0000313" key="3">
    <source>
        <dbReference type="Proteomes" id="UP001501666"/>
    </source>
</evidence>
<keyword evidence="1" id="KW-0812">Transmembrane</keyword>
<feature type="transmembrane region" description="Helical" evidence="1">
    <location>
        <begin position="117"/>
        <end position="133"/>
    </location>
</feature>
<protein>
    <submittedName>
        <fullName evidence="2">Uncharacterized protein</fullName>
    </submittedName>
</protein>
<organism evidence="2 3">
    <name type="scientific">Nonomuraea recticatena</name>
    <dbReference type="NCBI Taxonomy" id="46178"/>
    <lineage>
        <taxon>Bacteria</taxon>
        <taxon>Bacillati</taxon>
        <taxon>Actinomycetota</taxon>
        <taxon>Actinomycetes</taxon>
        <taxon>Streptosporangiales</taxon>
        <taxon>Streptosporangiaceae</taxon>
        <taxon>Nonomuraea</taxon>
    </lineage>
</organism>
<keyword evidence="3" id="KW-1185">Reference proteome</keyword>
<dbReference type="EMBL" id="BAAATE010000004">
    <property type="protein sequence ID" value="GAA2653507.1"/>
    <property type="molecule type" value="Genomic_DNA"/>
</dbReference>
<reference evidence="2 3" key="1">
    <citation type="journal article" date="2019" name="Int. J. Syst. Evol. Microbiol.">
        <title>The Global Catalogue of Microorganisms (GCM) 10K type strain sequencing project: providing services to taxonomists for standard genome sequencing and annotation.</title>
        <authorList>
            <consortium name="The Broad Institute Genomics Platform"/>
            <consortium name="The Broad Institute Genome Sequencing Center for Infectious Disease"/>
            <person name="Wu L."/>
            <person name="Ma J."/>
        </authorList>
    </citation>
    <scope>NUCLEOTIDE SEQUENCE [LARGE SCALE GENOMIC DNA]</scope>
    <source>
        <strain evidence="2 3">JCM 6835</strain>
    </source>
</reference>
<accession>A0ABN3RIR6</accession>
<keyword evidence="1" id="KW-1133">Transmembrane helix</keyword>
<feature type="transmembrane region" description="Helical" evidence="1">
    <location>
        <begin position="92"/>
        <end position="111"/>
    </location>
</feature>
<name>A0ABN3RIR6_9ACTN</name>
<dbReference type="Proteomes" id="UP001501666">
    <property type="component" value="Unassembled WGS sequence"/>
</dbReference>
<comment type="caution">
    <text evidence="2">The sequence shown here is derived from an EMBL/GenBank/DDBJ whole genome shotgun (WGS) entry which is preliminary data.</text>
</comment>
<evidence type="ECO:0000313" key="2">
    <source>
        <dbReference type="EMBL" id="GAA2653507.1"/>
    </source>
</evidence>
<evidence type="ECO:0000256" key="1">
    <source>
        <dbReference type="SAM" id="Phobius"/>
    </source>
</evidence>